<dbReference type="EMBL" id="UGVL01000001">
    <property type="protein sequence ID" value="SUE33800.1"/>
    <property type="molecule type" value="Genomic_DNA"/>
</dbReference>
<dbReference type="RefSeq" id="WP_051214257.1">
    <property type="nucleotide sequence ID" value="NZ_UGVL01000001.1"/>
</dbReference>
<sequence>MSTKKEAAPELETLATKHGTYKTTLTAKYRNRTPWHAKDPRQVFSFIPGTITTVDVKPGDSVKEGDVLLTFKAMKMHNTYRSPIAGRVAKVHVTEGDVVPKGVLLLEFE</sequence>
<evidence type="ECO:0000313" key="4">
    <source>
        <dbReference type="Proteomes" id="UP000255233"/>
    </source>
</evidence>
<accession>A0A379MSC6</accession>
<dbReference type="PANTHER" id="PTHR45266">
    <property type="entry name" value="OXALOACETATE DECARBOXYLASE ALPHA CHAIN"/>
    <property type="match status" value="1"/>
</dbReference>
<dbReference type="AlphaFoldDB" id="A0A379MSC6"/>
<protein>
    <submittedName>
        <fullName evidence="3">Glutaconyl-CoA decarboxylase subunit gamma</fullName>
        <ecNumber evidence="3">4.1.1.70</ecNumber>
    </submittedName>
</protein>
<gene>
    <name evidence="3" type="primary">gcdC_3</name>
    <name evidence="3" type="ORF">NCTC11190_01012</name>
</gene>
<dbReference type="PANTHER" id="PTHR45266:SF3">
    <property type="entry name" value="OXALOACETATE DECARBOXYLASE ALPHA CHAIN"/>
    <property type="match status" value="1"/>
</dbReference>
<evidence type="ECO:0000259" key="2">
    <source>
        <dbReference type="PROSITE" id="PS50968"/>
    </source>
</evidence>
<evidence type="ECO:0000313" key="3">
    <source>
        <dbReference type="EMBL" id="SUE33800.1"/>
    </source>
</evidence>
<reference evidence="3 4" key="1">
    <citation type="submission" date="2018-06" db="EMBL/GenBank/DDBJ databases">
        <authorList>
            <consortium name="Pathogen Informatics"/>
            <person name="Doyle S."/>
        </authorList>
    </citation>
    <scope>NUCLEOTIDE SEQUENCE [LARGE SCALE GENOMIC DNA]</scope>
    <source>
        <strain evidence="3 4">NCTC11190</strain>
    </source>
</reference>
<organism evidence="3 4">
    <name type="scientific">Rikenella microfusus</name>
    <dbReference type="NCBI Taxonomy" id="28139"/>
    <lineage>
        <taxon>Bacteria</taxon>
        <taxon>Pseudomonadati</taxon>
        <taxon>Bacteroidota</taxon>
        <taxon>Bacteroidia</taxon>
        <taxon>Bacteroidales</taxon>
        <taxon>Rikenellaceae</taxon>
        <taxon>Rikenella</taxon>
    </lineage>
</organism>
<dbReference type="STRING" id="880526.GCA_000427365_00434"/>
<dbReference type="InterPro" id="IPR011053">
    <property type="entry name" value="Single_hybrid_motif"/>
</dbReference>
<dbReference type="Gene3D" id="2.40.50.100">
    <property type="match status" value="1"/>
</dbReference>
<dbReference type="InterPro" id="IPR000089">
    <property type="entry name" value="Biotin_lipoyl"/>
</dbReference>
<dbReference type="OrthoDB" id="9812676at2"/>
<keyword evidence="4" id="KW-1185">Reference proteome</keyword>
<dbReference type="PROSITE" id="PS50968">
    <property type="entry name" value="BIOTINYL_LIPOYL"/>
    <property type="match status" value="1"/>
</dbReference>
<dbReference type="EC" id="4.1.1.70" evidence="3"/>
<dbReference type="InterPro" id="IPR050709">
    <property type="entry name" value="Biotin_Carboxyl_Carrier/Decarb"/>
</dbReference>
<dbReference type="Proteomes" id="UP000255233">
    <property type="component" value="Unassembled WGS sequence"/>
</dbReference>
<dbReference type="SUPFAM" id="SSF51230">
    <property type="entry name" value="Single hybrid motif"/>
    <property type="match status" value="1"/>
</dbReference>
<dbReference type="CDD" id="cd06850">
    <property type="entry name" value="biotinyl_domain"/>
    <property type="match status" value="1"/>
</dbReference>
<dbReference type="Pfam" id="PF00364">
    <property type="entry name" value="Biotin_lipoyl"/>
    <property type="match status" value="1"/>
</dbReference>
<dbReference type="GO" id="GO:0016829">
    <property type="term" value="F:lyase activity"/>
    <property type="evidence" value="ECO:0007669"/>
    <property type="project" value="UniProtKB-KW"/>
</dbReference>
<proteinExistence type="predicted"/>
<evidence type="ECO:0000256" key="1">
    <source>
        <dbReference type="ARBA" id="ARBA00023267"/>
    </source>
</evidence>
<feature type="domain" description="Lipoyl-binding" evidence="2">
    <location>
        <begin position="34"/>
        <end position="109"/>
    </location>
</feature>
<keyword evidence="3" id="KW-0456">Lyase</keyword>
<name>A0A379MSC6_9BACT</name>
<keyword evidence="1" id="KW-0092">Biotin</keyword>